<dbReference type="SMART" id="SM00212">
    <property type="entry name" value="UBCc"/>
    <property type="match status" value="1"/>
</dbReference>
<accession>A0AAU9JZ60</accession>
<comment type="caution">
    <text evidence="2">The sequence shown here is derived from an EMBL/GenBank/DDBJ whole genome shotgun (WGS) entry which is preliminary data.</text>
</comment>
<dbReference type="PROSITE" id="PS50127">
    <property type="entry name" value="UBC_2"/>
    <property type="match status" value="1"/>
</dbReference>
<keyword evidence="3" id="KW-1185">Reference proteome</keyword>
<dbReference type="SUPFAM" id="SSF54495">
    <property type="entry name" value="UBC-like"/>
    <property type="match status" value="1"/>
</dbReference>
<sequence length="151" mass="17927">MISGMMKRISKEINDEKKFSKEEISFWQNDENNYAHLIGAISGVKNSPYEDGIFYLEILISEMYPFKPPNIKFITKIYHPWVNVNGWICLDMLRDQWSPAYTIRKALVEIQNLMTSSDIRDPLNTEIFHLYKTDRPKYESTTREWTKAYAM</sequence>
<organism evidence="2 3">
    <name type="scientific">Blepharisma stoltei</name>
    <dbReference type="NCBI Taxonomy" id="1481888"/>
    <lineage>
        <taxon>Eukaryota</taxon>
        <taxon>Sar</taxon>
        <taxon>Alveolata</taxon>
        <taxon>Ciliophora</taxon>
        <taxon>Postciliodesmatophora</taxon>
        <taxon>Heterotrichea</taxon>
        <taxon>Heterotrichida</taxon>
        <taxon>Blepharismidae</taxon>
        <taxon>Blepharisma</taxon>
    </lineage>
</organism>
<evidence type="ECO:0000313" key="3">
    <source>
        <dbReference type="Proteomes" id="UP001162131"/>
    </source>
</evidence>
<dbReference type="InterPro" id="IPR016135">
    <property type="entry name" value="UBQ-conjugating_enzyme/RWD"/>
</dbReference>
<dbReference type="Proteomes" id="UP001162131">
    <property type="component" value="Unassembled WGS sequence"/>
</dbReference>
<dbReference type="EMBL" id="CAJZBQ010000053">
    <property type="protein sequence ID" value="CAG9331637.1"/>
    <property type="molecule type" value="Genomic_DNA"/>
</dbReference>
<dbReference type="Pfam" id="PF00179">
    <property type="entry name" value="UQ_con"/>
    <property type="match status" value="1"/>
</dbReference>
<protein>
    <recommendedName>
        <fullName evidence="1">UBC core domain-containing protein</fullName>
    </recommendedName>
</protein>
<gene>
    <name evidence="2" type="ORF">BSTOLATCC_MIC53702</name>
</gene>
<proteinExistence type="predicted"/>
<dbReference type="Gene3D" id="3.10.110.10">
    <property type="entry name" value="Ubiquitin Conjugating Enzyme"/>
    <property type="match status" value="1"/>
</dbReference>
<evidence type="ECO:0000259" key="1">
    <source>
        <dbReference type="PROSITE" id="PS50127"/>
    </source>
</evidence>
<dbReference type="AlphaFoldDB" id="A0AAU9JZ60"/>
<dbReference type="PANTHER" id="PTHR24068">
    <property type="entry name" value="UBIQUITIN-CONJUGATING ENZYME E2"/>
    <property type="match status" value="1"/>
</dbReference>
<reference evidence="2" key="1">
    <citation type="submission" date="2021-09" db="EMBL/GenBank/DDBJ databases">
        <authorList>
            <consortium name="AG Swart"/>
            <person name="Singh M."/>
            <person name="Singh A."/>
            <person name="Seah K."/>
            <person name="Emmerich C."/>
        </authorList>
    </citation>
    <scope>NUCLEOTIDE SEQUENCE</scope>
    <source>
        <strain evidence="2">ATCC30299</strain>
    </source>
</reference>
<evidence type="ECO:0000313" key="2">
    <source>
        <dbReference type="EMBL" id="CAG9331637.1"/>
    </source>
</evidence>
<feature type="domain" description="UBC core" evidence="1">
    <location>
        <begin position="4"/>
        <end position="151"/>
    </location>
</feature>
<dbReference type="InterPro" id="IPR000608">
    <property type="entry name" value="UBC"/>
</dbReference>
<name>A0AAU9JZ60_9CILI</name>